<dbReference type="Proteomes" id="UP000799757">
    <property type="component" value="Unassembled WGS sequence"/>
</dbReference>
<dbReference type="PANTHER" id="PTHR47843">
    <property type="entry name" value="BTB DOMAIN-CONTAINING PROTEIN-RELATED"/>
    <property type="match status" value="1"/>
</dbReference>
<protein>
    <recommendedName>
        <fullName evidence="1">BTB domain-containing protein</fullName>
    </recommendedName>
</protein>
<dbReference type="AlphaFoldDB" id="A0A6A6WWU6"/>
<dbReference type="PROSITE" id="PS50097">
    <property type="entry name" value="BTB"/>
    <property type="match status" value="1"/>
</dbReference>
<dbReference type="CDD" id="cd18186">
    <property type="entry name" value="BTB_POZ_ZBTB_KLHL-like"/>
    <property type="match status" value="1"/>
</dbReference>
<proteinExistence type="predicted"/>
<dbReference type="InterPro" id="IPR000210">
    <property type="entry name" value="BTB/POZ_dom"/>
</dbReference>
<dbReference type="EMBL" id="MU002220">
    <property type="protein sequence ID" value="KAF2788391.1"/>
    <property type="molecule type" value="Genomic_DNA"/>
</dbReference>
<evidence type="ECO:0000313" key="3">
    <source>
        <dbReference type="Proteomes" id="UP000799757"/>
    </source>
</evidence>
<sequence>MLSIPNPKENYADDHSFTGKTIEVRVKDETFHIHQSIICKTSEFFKNAVKLEWAGVKKKPIDLRNESKDTFNVYLGWLYSKSLYHISHLSSTWTKLTEAYVIGEKLMDQSFQVAVMDAMIGHRTNHTQWFPSIENINTIYDGTVEASPARRLMVDLCVWRDGSPWTNKELLGKVHDDFVDDLLLALLEQRKPPATKSHAPWMDPQAYRRSK</sequence>
<feature type="domain" description="BTB" evidence="1">
    <location>
        <begin position="20"/>
        <end position="83"/>
    </location>
</feature>
<dbReference type="OrthoDB" id="3794732at2759"/>
<organism evidence="2 3">
    <name type="scientific">Melanomma pulvis-pyrius CBS 109.77</name>
    <dbReference type="NCBI Taxonomy" id="1314802"/>
    <lineage>
        <taxon>Eukaryota</taxon>
        <taxon>Fungi</taxon>
        <taxon>Dikarya</taxon>
        <taxon>Ascomycota</taxon>
        <taxon>Pezizomycotina</taxon>
        <taxon>Dothideomycetes</taxon>
        <taxon>Pleosporomycetidae</taxon>
        <taxon>Pleosporales</taxon>
        <taxon>Melanommataceae</taxon>
        <taxon>Melanomma</taxon>
    </lineage>
</organism>
<dbReference type="PANTHER" id="PTHR47843:SF2">
    <property type="entry name" value="BTB DOMAIN-CONTAINING PROTEIN"/>
    <property type="match status" value="1"/>
</dbReference>
<dbReference type="SUPFAM" id="SSF54695">
    <property type="entry name" value="POZ domain"/>
    <property type="match status" value="1"/>
</dbReference>
<dbReference type="InterPro" id="IPR011333">
    <property type="entry name" value="SKP1/BTB/POZ_sf"/>
</dbReference>
<gene>
    <name evidence="2" type="ORF">K505DRAFT_255648</name>
</gene>
<name>A0A6A6WWU6_9PLEO</name>
<reference evidence="2" key="1">
    <citation type="journal article" date="2020" name="Stud. Mycol.">
        <title>101 Dothideomycetes genomes: a test case for predicting lifestyles and emergence of pathogens.</title>
        <authorList>
            <person name="Haridas S."/>
            <person name="Albert R."/>
            <person name="Binder M."/>
            <person name="Bloem J."/>
            <person name="Labutti K."/>
            <person name="Salamov A."/>
            <person name="Andreopoulos B."/>
            <person name="Baker S."/>
            <person name="Barry K."/>
            <person name="Bills G."/>
            <person name="Bluhm B."/>
            <person name="Cannon C."/>
            <person name="Castanera R."/>
            <person name="Culley D."/>
            <person name="Daum C."/>
            <person name="Ezra D."/>
            <person name="Gonzalez J."/>
            <person name="Henrissat B."/>
            <person name="Kuo A."/>
            <person name="Liang C."/>
            <person name="Lipzen A."/>
            <person name="Lutzoni F."/>
            <person name="Magnuson J."/>
            <person name="Mondo S."/>
            <person name="Nolan M."/>
            <person name="Ohm R."/>
            <person name="Pangilinan J."/>
            <person name="Park H.-J."/>
            <person name="Ramirez L."/>
            <person name="Alfaro M."/>
            <person name="Sun H."/>
            <person name="Tritt A."/>
            <person name="Yoshinaga Y."/>
            <person name="Zwiers L.-H."/>
            <person name="Turgeon B."/>
            <person name="Goodwin S."/>
            <person name="Spatafora J."/>
            <person name="Crous P."/>
            <person name="Grigoriev I."/>
        </authorList>
    </citation>
    <scope>NUCLEOTIDE SEQUENCE</scope>
    <source>
        <strain evidence="2">CBS 109.77</strain>
    </source>
</reference>
<evidence type="ECO:0000313" key="2">
    <source>
        <dbReference type="EMBL" id="KAF2788391.1"/>
    </source>
</evidence>
<dbReference type="Gene3D" id="3.30.710.10">
    <property type="entry name" value="Potassium Channel Kv1.1, Chain A"/>
    <property type="match status" value="1"/>
</dbReference>
<keyword evidence="3" id="KW-1185">Reference proteome</keyword>
<accession>A0A6A6WWU6</accession>
<evidence type="ECO:0000259" key="1">
    <source>
        <dbReference type="PROSITE" id="PS50097"/>
    </source>
</evidence>